<evidence type="ECO:0000256" key="1">
    <source>
        <dbReference type="SAM" id="Phobius"/>
    </source>
</evidence>
<accession>A0A318YNU9</accession>
<keyword evidence="1" id="KW-0472">Membrane</keyword>
<organism evidence="2 3">
    <name type="scientific">Aspergillus neoniger (strain CBS 115656)</name>
    <dbReference type="NCBI Taxonomy" id="1448310"/>
    <lineage>
        <taxon>Eukaryota</taxon>
        <taxon>Fungi</taxon>
        <taxon>Dikarya</taxon>
        <taxon>Ascomycota</taxon>
        <taxon>Pezizomycotina</taxon>
        <taxon>Eurotiomycetes</taxon>
        <taxon>Eurotiomycetidae</taxon>
        <taxon>Eurotiales</taxon>
        <taxon>Aspergillaceae</taxon>
        <taxon>Aspergillus</taxon>
        <taxon>Aspergillus subgen. Circumdati</taxon>
    </lineage>
</organism>
<keyword evidence="1" id="KW-0812">Transmembrane</keyword>
<feature type="transmembrane region" description="Helical" evidence="1">
    <location>
        <begin position="167"/>
        <end position="185"/>
    </location>
</feature>
<feature type="transmembrane region" description="Helical" evidence="1">
    <location>
        <begin position="138"/>
        <end position="161"/>
    </location>
</feature>
<feature type="transmembrane region" description="Helical" evidence="1">
    <location>
        <begin position="270"/>
        <end position="292"/>
    </location>
</feature>
<dbReference type="OrthoDB" id="5412502at2759"/>
<dbReference type="GeneID" id="37130229"/>
<protein>
    <submittedName>
        <fullName evidence="2">Uncharacterized protein</fullName>
    </submittedName>
</protein>
<dbReference type="EMBL" id="KZ821459">
    <property type="protein sequence ID" value="PYH34413.1"/>
    <property type="molecule type" value="Genomic_DNA"/>
</dbReference>
<proteinExistence type="predicted"/>
<name>A0A318YNU9_ASPNB</name>
<dbReference type="AlphaFoldDB" id="A0A318YNU9"/>
<dbReference type="Proteomes" id="UP000247647">
    <property type="component" value="Unassembled WGS sequence"/>
</dbReference>
<sequence>MTWFTGARDTSDKGWHFDAVSLLAVIGESIIERQKHLIVASPFCALPRLLPAPQAILNTGSTTQLPPVTNVSVIGVYSGRTYNQMGYFAGLIHEVDNLEPYEFRAYRIGHTERYYTEAKPGSLEEYHEPARTRIGLQFLCPMNILTLASVLLTIGLAIWSIILHDGVGLLAIITISISSSLACLSQHSYPEVERKEEYANEQEKLVIRTRNGAVIVVQCTEDIAQELYLNPEHYKYTLKPDQTLFKFLMVASTVLLMISVLLLSNCGWTMQTAIAVTYILLNFFYWAISVLLNRPNSWDLLGFKVEVYNYRKYASYTYALWFAIRETGEVGWVKEARLLPDSEAWNAWLEEAKQNITNSN</sequence>
<reference evidence="2" key="1">
    <citation type="submission" date="2016-12" db="EMBL/GenBank/DDBJ databases">
        <title>The genomes of Aspergillus section Nigri reveals drivers in fungal speciation.</title>
        <authorList>
            <consortium name="DOE Joint Genome Institute"/>
            <person name="Vesth T.C."/>
            <person name="Nybo J."/>
            <person name="Theobald S."/>
            <person name="Brandl J."/>
            <person name="Frisvad J.C."/>
            <person name="Nielsen K.F."/>
            <person name="Lyhne E.K."/>
            <person name="Kogle M.E."/>
            <person name="Kuo A."/>
            <person name="Riley R."/>
            <person name="Clum A."/>
            <person name="Nolan M."/>
            <person name="Lipzen A."/>
            <person name="Salamov A."/>
            <person name="Henrissat B."/>
            <person name="Wiebenga A."/>
            <person name="De Vries R.P."/>
            <person name="Grigoriev I.V."/>
            <person name="Mortensen U.H."/>
            <person name="Andersen M.R."/>
            <person name="Baker S.E."/>
        </authorList>
    </citation>
    <scope>NUCLEOTIDE SEQUENCE [LARGE SCALE GENOMIC DNA]</scope>
    <source>
        <strain evidence="2">CBS 115656</strain>
    </source>
</reference>
<evidence type="ECO:0000313" key="3">
    <source>
        <dbReference type="Proteomes" id="UP000247647"/>
    </source>
</evidence>
<gene>
    <name evidence="2" type="ORF">BO87DRAFT_435601</name>
</gene>
<keyword evidence="1" id="KW-1133">Transmembrane helix</keyword>
<feature type="transmembrane region" description="Helical" evidence="1">
    <location>
        <begin position="244"/>
        <end position="264"/>
    </location>
</feature>
<evidence type="ECO:0000313" key="2">
    <source>
        <dbReference type="EMBL" id="PYH34413.1"/>
    </source>
</evidence>
<dbReference type="RefSeq" id="XP_025479891.1">
    <property type="nucleotide sequence ID" value="XM_025627773.1"/>
</dbReference>
<keyword evidence="3" id="KW-1185">Reference proteome</keyword>